<dbReference type="EMBL" id="JAXQNO010000019">
    <property type="protein sequence ID" value="KAK4775090.1"/>
    <property type="molecule type" value="Genomic_DNA"/>
</dbReference>
<comment type="caution">
    <text evidence="2">The sequence shown here is derived from an EMBL/GenBank/DDBJ whole genome shotgun (WGS) entry which is preliminary data.</text>
</comment>
<reference evidence="2 3" key="1">
    <citation type="journal article" date="2023" name="Hortic Res">
        <title>Pangenome of water caltrop reveals structural variations and asymmetric subgenome divergence after allopolyploidization.</title>
        <authorList>
            <person name="Zhang X."/>
            <person name="Chen Y."/>
            <person name="Wang L."/>
            <person name="Yuan Y."/>
            <person name="Fang M."/>
            <person name="Shi L."/>
            <person name="Lu R."/>
            <person name="Comes H.P."/>
            <person name="Ma Y."/>
            <person name="Chen Y."/>
            <person name="Huang G."/>
            <person name="Zhou Y."/>
            <person name="Zheng Z."/>
            <person name="Qiu Y."/>
        </authorList>
    </citation>
    <scope>NUCLEOTIDE SEQUENCE [LARGE SCALE GENOMIC DNA]</scope>
    <source>
        <strain evidence="2">F231</strain>
    </source>
</reference>
<feature type="compositionally biased region" description="Basic residues" evidence="1">
    <location>
        <begin position="354"/>
        <end position="363"/>
    </location>
</feature>
<keyword evidence="3" id="KW-1185">Reference proteome</keyword>
<organism evidence="2 3">
    <name type="scientific">Trapa natans</name>
    <name type="common">Water chestnut</name>
    <dbReference type="NCBI Taxonomy" id="22666"/>
    <lineage>
        <taxon>Eukaryota</taxon>
        <taxon>Viridiplantae</taxon>
        <taxon>Streptophyta</taxon>
        <taxon>Embryophyta</taxon>
        <taxon>Tracheophyta</taxon>
        <taxon>Spermatophyta</taxon>
        <taxon>Magnoliopsida</taxon>
        <taxon>eudicotyledons</taxon>
        <taxon>Gunneridae</taxon>
        <taxon>Pentapetalae</taxon>
        <taxon>rosids</taxon>
        <taxon>malvids</taxon>
        <taxon>Myrtales</taxon>
        <taxon>Lythraceae</taxon>
        <taxon>Trapa</taxon>
    </lineage>
</organism>
<protein>
    <submittedName>
        <fullName evidence="2">Uncharacterized protein</fullName>
    </submittedName>
</protein>
<dbReference type="Proteomes" id="UP001346149">
    <property type="component" value="Unassembled WGS sequence"/>
</dbReference>
<accession>A0AAN7L4Y8</accession>
<sequence>MEIGRRSGIYHGNRGEFLFGQGCDDQSQMLGIRGNGGNALDDRGVGRFEWNGNNYGHRDYVGGGCADSSSTNVTDQNLVPAVALSGSYIEHPVSKFDTLAGVAIRYDADLKTVFAVTIPALSESSYERTPPQHVHANLFDSFRSLRLKSSQQKEKASPAMSSLQGYYGLSAKDCVTQPHVTEMAGWEEGGPLYLENGLFPRTNLPLSRNRKSRSLIMDFINEKGDPTDQSTGAEESSGRWVENPIRRRQKSESNFTAMIPERVLKGDTHTTTGASGVSSAMAAKGLALRPNKTNMSQMALGDVAQCTTSSSSLTNVRKSSSTPSLQDQDAASLPYIWPSSIAKPIFDGLPKPQANRRNKKALD</sequence>
<dbReference type="PANTHER" id="PTHR20932:SF56">
    <property type="entry name" value="LYSM DOMAIN-CONTAINING PROTEIN"/>
    <property type="match status" value="1"/>
</dbReference>
<evidence type="ECO:0000256" key="1">
    <source>
        <dbReference type="SAM" id="MobiDB-lite"/>
    </source>
</evidence>
<dbReference type="InterPro" id="IPR045030">
    <property type="entry name" value="LYSM1-4"/>
</dbReference>
<dbReference type="PANTHER" id="PTHR20932">
    <property type="entry name" value="LYSM AND PUTATIVE PEPTIDOGLYCAN-BINDING DOMAIN-CONTAINING PROTEIN"/>
    <property type="match status" value="1"/>
</dbReference>
<evidence type="ECO:0000313" key="2">
    <source>
        <dbReference type="EMBL" id="KAK4775090.1"/>
    </source>
</evidence>
<dbReference type="AlphaFoldDB" id="A0AAN7L4Y8"/>
<name>A0AAN7L4Y8_TRANT</name>
<evidence type="ECO:0000313" key="3">
    <source>
        <dbReference type="Proteomes" id="UP001346149"/>
    </source>
</evidence>
<feature type="region of interest" description="Disordered" evidence="1">
    <location>
        <begin position="221"/>
        <end position="240"/>
    </location>
</feature>
<proteinExistence type="predicted"/>
<gene>
    <name evidence="2" type="ORF">SAY86_010025</name>
</gene>
<feature type="region of interest" description="Disordered" evidence="1">
    <location>
        <begin position="342"/>
        <end position="363"/>
    </location>
</feature>